<feature type="chain" id="PRO_5021496698" evidence="2">
    <location>
        <begin position="22"/>
        <end position="414"/>
    </location>
</feature>
<dbReference type="SMART" id="SM00093">
    <property type="entry name" value="SERPIN"/>
    <property type="match status" value="1"/>
</dbReference>
<dbReference type="InterPro" id="IPR023796">
    <property type="entry name" value="Serpin_dom"/>
</dbReference>
<feature type="signal peptide" evidence="2">
    <location>
        <begin position="1"/>
        <end position="21"/>
    </location>
</feature>
<evidence type="ECO:0000256" key="1">
    <source>
        <dbReference type="RuleBase" id="RU000411"/>
    </source>
</evidence>
<comment type="similarity">
    <text evidence="1">Belongs to the serpin family.</text>
</comment>
<organism evidence="4 5">
    <name type="scientific">Hymenobacter metallicola</name>
    <dbReference type="NCBI Taxonomy" id="2563114"/>
    <lineage>
        <taxon>Bacteria</taxon>
        <taxon>Pseudomonadati</taxon>
        <taxon>Bacteroidota</taxon>
        <taxon>Cytophagia</taxon>
        <taxon>Cytophagales</taxon>
        <taxon>Hymenobacteraceae</taxon>
        <taxon>Hymenobacter</taxon>
    </lineage>
</organism>
<sequence>MNSTQATTLLLALSGASLLFSACQKDATAPAVEDNTPVTRPLTEAEAKTVHSANDFAFRSFAALQAKEASKNLFISPLSISAALTMAYNGADGTTKEAMRQTLGFQPQTDEQIGQAYQSLNQLLRGIDKRVTFTPANSIWHGKQYQLAAPFVQKNSTYFDATVQALDFNSPDAVKTINGWVSDKTQGKIDGIVEDLSPEHVMVLVNAIYFKGVWTYPFDKKLTQKAPFRRDDGSQTDVDFMSAPNSEFLYYEDAQHQVIDLPYGNKQFSMTLILPLGQNTVSSIVRNLSNAQLTGWLTKAKPSGLPLRLPRFKMTYKATLNDMLSQLGMGEAFSSRANFSQMLAGGSRNLAIDAVLHKTYVEVNEEGTEAAAVTSVGIVTTSIPPTIAVDRACVFLIREKSSNAILFIGQLMNP</sequence>
<name>A0A4Z0PZX5_9BACT</name>
<evidence type="ECO:0000313" key="5">
    <source>
        <dbReference type="Proteomes" id="UP000298471"/>
    </source>
</evidence>
<comment type="caution">
    <text evidence="4">The sequence shown here is derived from an EMBL/GenBank/DDBJ whole genome shotgun (WGS) entry which is preliminary data.</text>
</comment>
<dbReference type="EMBL" id="SRMB01000004">
    <property type="protein sequence ID" value="TGE23328.1"/>
    <property type="molecule type" value="Genomic_DNA"/>
</dbReference>
<dbReference type="InterPro" id="IPR042185">
    <property type="entry name" value="Serpin_sf_2"/>
</dbReference>
<dbReference type="AlphaFoldDB" id="A0A4Z0PZX5"/>
<dbReference type="Gene3D" id="2.30.39.10">
    <property type="entry name" value="Alpha-1-antitrypsin, domain 1"/>
    <property type="match status" value="1"/>
</dbReference>
<dbReference type="RefSeq" id="WP_135396929.1">
    <property type="nucleotide sequence ID" value="NZ_SRMB01000004.1"/>
</dbReference>
<dbReference type="SUPFAM" id="SSF56574">
    <property type="entry name" value="Serpins"/>
    <property type="match status" value="1"/>
</dbReference>
<keyword evidence="2" id="KW-0732">Signal</keyword>
<dbReference type="Proteomes" id="UP000298471">
    <property type="component" value="Unassembled WGS sequence"/>
</dbReference>
<feature type="domain" description="Serpin" evidence="3">
    <location>
        <begin position="58"/>
        <end position="414"/>
    </location>
</feature>
<proteinExistence type="inferred from homology"/>
<dbReference type="InterPro" id="IPR042178">
    <property type="entry name" value="Serpin_sf_1"/>
</dbReference>
<dbReference type="GO" id="GO:0005615">
    <property type="term" value="C:extracellular space"/>
    <property type="evidence" value="ECO:0007669"/>
    <property type="project" value="InterPro"/>
</dbReference>
<reference evidence="4 5" key="1">
    <citation type="submission" date="2019-04" db="EMBL/GenBank/DDBJ databases">
        <authorList>
            <person name="Feng G."/>
            <person name="Zhang J."/>
            <person name="Zhu H."/>
        </authorList>
    </citation>
    <scope>NUCLEOTIDE SEQUENCE [LARGE SCALE GENOMIC DNA]</scope>
    <source>
        <strain evidence="4 5">9PBR-1</strain>
    </source>
</reference>
<accession>A0A4Z0PZX5</accession>
<keyword evidence="5" id="KW-1185">Reference proteome</keyword>
<evidence type="ECO:0000313" key="4">
    <source>
        <dbReference type="EMBL" id="TGE23328.1"/>
    </source>
</evidence>
<gene>
    <name evidence="4" type="ORF">E5K02_19225</name>
</gene>
<dbReference type="InterPro" id="IPR000215">
    <property type="entry name" value="Serpin_fam"/>
</dbReference>
<protein>
    <submittedName>
        <fullName evidence="4">Serpin family protein</fullName>
    </submittedName>
</protein>
<dbReference type="PANTHER" id="PTHR11461:SF211">
    <property type="entry name" value="GH10112P-RELATED"/>
    <property type="match status" value="1"/>
</dbReference>
<dbReference type="PANTHER" id="PTHR11461">
    <property type="entry name" value="SERINE PROTEASE INHIBITOR, SERPIN"/>
    <property type="match status" value="1"/>
</dbReference>
<dbReference type="OrthoDB" id="9764871at2"/>
<evidence type="ECO:0000256" key="2">
    <source>
        <dbReference type="SAM" id="SignalP"/>
    </source>
</evidence>
<dbReference type="Gene3D" id="3.30.497.10">
    <property type="entry name" value="Antithrombin, subunit I, domain 2"/>
    <property type="match status" value="1"/>
</dbReference>
<dbReference type="CDD" id="cd19588">
    <property type="entry name" value="serpin_miropin-like"/>
    <property type="match status" value="1"/>
</dbReference>
<dbReference type="InterPro" id="IPR036186">
    <property type="entry name" value="Serpin_sf"/>
</dbReference>
<dbReference type="Pfam" id="PF00079">
    <property type="entry name" value="Serpin"/>
    <property type="match status" value="1"/>
</dbReference>
<dbReference type="GO" id="GO:0004867">
    <property type="term" value="F:serine-type endopeptidase inhibitor activity"/>
    <property type="evidence" value="ECO:0007669"/>
    <property type="project" value="InterPro"/>
</dbReference>
<evidence type="ECO:0000259" key="3">
    <source>
        <dbReference type="SMART" id="SM00093"/>
    </source>
</evidence>